<name>A0A0P9Y7U6_9PSED</name>
<feature type="non-terminal residue" evidence="1">
    <location>
        <position position="1"/>
    </location>
</feature>
<reference evidence="1 2" key="1">
    <citation type="submission" date="2015-09" db="EMBL/GenBank/DDBJ databases">
        <title>Genome announcement of multiple Pseudomonas syringae strains.</title>
        <authorList>
            <person name="Thakur S."/>
            <person name="Wang P.W."/>
            <person name="Gong Y."/>
            <person name="Weir B.S."/>
            <person name="Guttman D.S."/>
        </authorList>
    </citation>
    <scope>NUCLEOTIDE SEQUENCE [LARGE SCALE GENOMIC DNA]</scope>
    <source>
        <strain evidence="1 2">ICMP3956</strain>
    </source>
</reference>
<dbReference type="AlphaFoldDB" id="A0A0P9Y7U6"/>
<dbReference type="Proteomes" id="UP000050562">
    <property type="component" value="Unassembled WGS sequence"/>
</dbReference>
<accession>A0A0P9Y7U6</accession>
<dbReference type="EMBL" id="LJRC01000295">
    <property type="protein sequence ID" value="KPY29837.1"/>
    <property type="molecule type" value="Genomic_DNA"/>
</dbReference>
<dbReference type="PATRIC" id="fig|251707.3.peg.3643"/>
<evidence type="ECO:0000313" key="2">
    <source>
        <dbReference type="Proteomes" id="UP000050562"/>
    </source>
</evidence>
<proteinExistence type="predicted"/>
<organism evidence="1 2">
    <name type="scientific">Pseudomonas syringae pv. primulae</name>
    <dbReference type="NCBI Taxonomy" id="251707"/>
    <lineage>
        <taxon>Bacteria</taxon>
        <taxon>Pseudomonadati</taxon>
        <taxon>Pseudomonadota</taxon>
        <taxon>Gammaproteobacteria</taxon>
        <taxon>Pseudomonadales</taxon>
        <taxon>Pseudomonadaceae</taxon>
        <taxon>Pseudomonas</taxon>
    </lineage>
</organism>
<gene>
    <name evidence="1" type="ORF">ALO52_02746</name>
</gene>
<protein>
    <submittedName>
        <fullName evidence="1">Uncharacterized protein</fullName>
    </submittedName>
</protein>
<sequence>QDAPRPGAVGLMRLFHVAQWHAGRPGLRLHAYAEPDDVAHNPTLSDLRRVANAR</sequence>
<comment type="caution">
    <text evidence="1">The sequence shown here is derived from an EMBL/GenBank/DDBJ whole genome shotgun (WGS) entry which is preliminary data.</text>
</comment>
<evidence type="ECO:0000313" key="1">
    <source>
        <dbReference type="EMBL" id="KPY29837.1"/>
    </source>
</evidence>